<protein>
    <submittedName>
        <fullName evidence="8">Chromate transport protein</fullName>
    </submittedName>
</protein>
<dbReference type="eggNOG" id="COG2059">
    <property type="taxonomic scope" value="Bacteria"/>
</dbReference>
<name>W5SNF1_BORAN</name>
<evidence type="ECO:0000313" key="9">
    <source>
        <dbReference type="Proteomes" id="UP000019262"/>
    </source>
</evidence>
<dbReference type="InterPro" id="IPR052518">
    <property type="entry name" value="CHR_Transporter"/>
</dbReference>
<dbReference type="PANTHER" id="PTHR43663">
    <property type="entry name" value="CHROMATE TRANSPORT PROTEIN-RELATED"/>
    <property type="match status" value="1"/>
</dbReference>
<evidence type="ECO:0000256" key="7">
    <source>
        <dbReference type="SAM" id="Phobius"/>
    </source>
</evidence>
<dbReference type="PANTHER" id="PTHR43663:SF1">
    <property type="entry name" value="CHROMATE TRANSPORTER"/>
    <property type="match status" value="1"/>
</dbReference>
<reference evidence="8 9" key="1">
    <citation type="submission" date="2013-04" db="EMBL/GenBank/DDBJ databases">
        <title>Comparative Genomics of Relapsing Fever Spirochetes.</title>
        <authorList>
            <person name="Schwan T.G."/>
            <person name="Raffel S.J."/>
            <person name="Porcella S.F."/>
            <person name="Martens C.A."/>
            <person name="Bruno D.P."/>
            <person name="Rickefs S.M."/>
            <person name="Barbian K.B."/>
        </authorList>
    </citation>
    <scope>NUCLEOTIDE SEQUENCE [LARGE SCALE GENOMIC DNA]</scope>
    <source>
        <strain evidence="8 9">BA2</strain>
    </source>
</reference>
<dbReference type="Proteomes" id="UP000019262">
    <property type="component" value="Chromosome"/>
</dbReference>
<evidence type="ECO:0000256" key="3">
    <source>
        <dbReference type="ARBA" id="ARBA00022475"/>
    </source>
</evidence>
<dbReference type="HOGENOM" id="CLU_018106_1_2_12"/>
<dbReference type="EMBL" id="CP005829">
    <property type="protein sequence ID" value="AHH08427.1"/>
    <property type="molecule type" value="Genomic_DNA"/>
</dbReference>
<feature type="transmembrane region" description="Helical" evidence="7">
    <location>
        <begin position="119"/>
        <end position="144"/>
    </location>
</feature>
<dbReference type="AlphaFoldDB" id="W5SNF1"/>
<keyword evidence="6 7" id="KW-0472">Membrane</keyword>
<feature type="transmembrane region" description="Helical" evidence="7">
    <location>
        <begin position="156"/>
        <end position="175"/>
    </location>
</feature>
<dbReference type="Pfam" id="PF02417">
    <property type="entry name" value="Chromate_transp"/>
    <property type="match status" value="1"/>
</dbReference>
<gene>
    <name evidence="8" type="ORF">BAN_0069900</name>
</gene>
<evidence type="ECO:0000256" key="4">
    <source>
        <dbReference type="ARBA" id="ARBA00022692"/>
    </source>
</evidence>
<comment type="similarity">
    <text evidence="2">Belongs to the chromate ion transporter (CHR) (TC 2.A.51) family.</text>
</comment>
<proteinExistence type="inferred from homology"/>
<evidence type="ECO:0000256" key="6">
    <source>
        <dbReference type="ARBA" id="ARBA00023136"/>
    </source>
</evidence>
<dbReference type="PATRIC" id="fig|1313293.3.peg.471"/>
<dbReference type="InterPro" id="IPR003370">
    <property type="entry name" value="Chromate_transpt"/>
</dbReference>
<dbReference type="GO" id="GO:0005886">
    <property type="term" value="C:plasma membrane"/>
    <property type="evidence" value="ECO:0007669"/>
    <property type="project" value="UniProtKB-SubCell"/>
</dbReference>
<dbReference type="GO" id="GO:0015109">
    <property type="term" value="F:chromate transmembrane transporter activity"/>
    <property type="evidence" value="ECO:0007669"/>
    <property type="project" value="InterPro"/>
</dbReference>
<keyword evidence="3" id="KW-1003">Cell membrane</keyword>
<evidence type="ECO:0000256" key="2">
    <source>
        <dbReference type="ARBA" id="ARBA00005262"/>
    </source>
</evidence>
<evidence type="ECO:0000313" key="8">
    <source>
        <dbReference type="EMBL" id="AHH08427.1"/>
    </source>
</evidence>
<sequence>MDNVPTGNICTIQVSYRYIIHIINIFTNMLCNIYSKENISSKKGINLILINLFITFFQIGILNFGGGNGIATIINKEIVANKEWITKEEFINIITISRITPGPIAINVATYVGTKVAGITGAIIATIALITAPILIITLIISVLHKINFLNYYFKHLKPVIIALWIMTIVILLKSTSLKISYNTTELLKSIAIAGLNLIILLLYRNTIPAILIISSGIIYTFM</sequence>
<feature type="transmembrane region" description="Helical" evidence="7">
    <location>
        <begin position="47"/>
        <end position="66"/>
    </location>
</feature>
<accession>W5SNF1</accession>
<evidence type="ECO:0000256" key="1">
    <source>
        <dbReference type="ARBA" id="ARBA00004651"/>
    </source>
</evidence>
<organism evidence="8 9">
    <name type="scientific">Borrelia anserina BA2</name>
    <dbReference type="NCBI Taxonomy" id="1313293"/>
    <lineage>
        <taxon>Bacteria</taxon>
        <taxon>Pseudomonadati</taxon>
        <taxon>Spirochaetota</taxon>
        <taxon>Spirochaetia</taxon>
        <taxon>Spirochaetales</taxon>
        <taxon>Borreliaceae</taxon>
        <taxon>Borrelia</taxon>
    </lineage>
</organism>
<evidence type="ECO:0000256" key="5">
    <source>
        <dbReference type="ARBA" id="ARBA00022989"/>
    </source>
</evidence>
<keyword evidence="4 7" id="KW-0812">Transmembrane</keyword>
<comment type="subcellular location">
    <subcellularLocation>
        <location evidence="1">Cell membrane</location>
        <topology evidence="1">Multi-pass membrane protein</topology>
    </subcellularLocation>
</comment>
<feature type="transmembrane region" description="Helical" evidence="7">
    <location>
        <begin position="15"/>
        <end position="35"/>
    </location>
</feature>
<keyword evidence="5 7" id="KW-1133">Transmembrane helix</keyword>